<evidence type="ECO:0000313" key="2">
    <source>
        <dbReference type="Proteomes" id="UP001196413"/>
    </source>
</evidence>
<keyword evidence="2" id="KW-1185">Reference proteome</keyword>
<reference evidence="1" key="1">
    <citation type="submission" date="2021-06" db="EMBL/GenBank/DDBJ databases">
        <title>Parelaphostrongylus tenuis whole genome reference sequence.</title>
        <authorList>
            <person name="Garwood T.J."/>
            <person name="Larsen P.A."/>
            <person name="Fountain-Jones N.M."/>
            <person name="Garbe J.R."/>
            <person name="Macchietto M.G."/>
            <person name="Kania S.A."/>
            <person name="Gerhold R.W."/>
            <person name="Richards J.E."/>
            <person name="Wolf T.M."/>
        </authorList>
    </citation>
    <scope>NUCLEOTIDE SEQUENCE</scope>
    <source>
        <strain evidence="1">MNPRO001-30</strain>
        <tissue evidence="1">Meninges</tissue>
    </source>
</reference>
<protein>
    <submittedName>
        <fullName evidence="1">Uncharacterized protein</fullName>
    </submittedName>
</protein>
<gene>
    <name evidence="1" type="ORF">KIN20_025706</name>
</gene>
<dbReference type="AlphaFoldDB" id="A0AAD5MVS7"/>
<sequence>MGVPNSGWKNQVEALFEEVEVADDSSLTLSEGERRGSSSMKKRFPLIGKEIEPAGHDAQITELDGRLECNINLLR</sequence>
<comment type="caution">
    <text evidence="1">The sequence shown here is derived from an EMBL/GenBank/DDBJ whole genome shotgun (WGS) entry which is preliminary data.</text>
</comment>
<accession>A0AAD5MVS7</accession>
<dbReference type="Proteomes" id="UP001196413">
    <property type="component" value="Unassembled WGS sequence"/>
</dbReference>
<name>A0AAD5MVS7_PARTN</name>
<evidence type="ECO:0000313" key="1">
    <source>
        <dbReference type="EMBL" id="KAJ1365415.1"/>
    </source>
</evidence>
<dbReference type="EMBL" id="JAHQIW010005261">
    <property type="protein sequence ID" value="KAJ1365415.1"/>
    <property type="molecule type" value="Genomic_DNA"/>
</dbReference>
<organism evidence="1 2">
    <name type="scientific">Parelaphostrongylus tenuis</name>
    <name type="common">Meningeal worm</name>
    <dbReference type="NCBI Taxonomy" id="148309"/>
    <lineage>
        <taxon>Eukaryota</taxon>
        <taxon>Metazoa</taxon>
        <taxon>Ecdysozoa</taxon>
        <taxon>Nematoda</taxon>
        <taxon>Chromadorea</taxon>
        <taxon>Rhabditida</taxon>
        <taxon>Rhabditina</taxon>
        <taxon>Rhabditomorpha</taxon>
        <taxon>Strongyloidea</taxon>
        <taxon>Metastrongylidae</taxon>
        <taxon>Parelaphostrongylus</taxon>
    </lineage>
</organism>
<proteinExistence type="predicted"/>